<gene>
    <name evidence="9" type="primary">rhmT_3</name>
    <name evidence="9" type="ORF">NCTC10392_02467</name>
</gene>
<feature type="transmembrane region" description="Helical" evidence="7">
    <location>
        <begin position="178"/>
        <end position="200"/>
    </location>
</feature>
<protein>
    <submittedName>
        <fullName evidence="9">Putative integral membrane protein</fullName>
    </submittedName>
</protein>
<evidence type="ECO:0000256" key="5">
    <source>
        <dbReference type="ARBA" id="ARBA00022989"/>
    </source>
</evidence>
<evidence type="ECO:0000256" key="7">
    <source>
        <dbReference type="SAM" id="Phobius"/>
    </source>
</evidence>
<dbReference type="Proteomes" id="UP000255125">
    <property type="component" value="Unassembled WGS sequence"/>
</dbReference>
<evidence type="ECO:0000256" key="1">
    <source>
        <dbReference type="ARBA" id="ARBA00004141"/>
    </source>
</evidence>
<keyword evidence="2" id="KW-0813">Transport</keyword>
<feature type="transmembrane region" description="Helical" evidence="7">
    <location>
        <begin position="54"/>
        <end position="78"/>
    </location>
</feature>
<dbReference type="GO" id="GO:0022857">
    <property type="term" value="F:transmembrane transporter activity"/>
    <property type="evidence" value="ECO:0007669"/>
    <property type="project" value="InterPro"/>
</dbReference>
<keyword evidence="4" id="KW-0058">Aromatic hydrocarbons catabolism</keyword>
<feature type="transmembrane region" description="Helical" evidence="7">
    <location>
        <begin position="311"/>
        <end position="330"/>
    </location>
</feature>
<keyword evidence="3 7" id="KW-0812">Transmembrane</keyword>
<dbReference type="RefSeq" id="WP_038440741.1">
    <property type="nucleotide sequence ID" value="NZ_CP008896.1"/>
</dbReference>
<feature type="transmembrane region" description="Helical" evidence="7">
    <location>
        <begin position="110"/>
        <end position="131"/>
    </location>
</feature>
<dbReference type="PROSITE" id="PS50850">
    <property type="entry name" value="MFS"/>
    <property type="match status" value="1"/>
</dbReference>
<keyword evidence="6 7" id="KW-0472">Membrane</keyword>
<feature type="transmembrane region" description="Helical" evidence="7">
    <location>
        <begin position="245"/>
        <end position="266"/>
    </location>
</feature>
<feature type="transmembrane region" description="Helical" evidence="7">
    <location>
        <begin position="403"/>
        <end position="423"/>
    </location>
</feature>
<evidence type="ECO:0000256" key="2">
    <source>
        <dbReference type="ARBA" id="ARBA00022448"/>
    </source>
</evidence>
<feature type="transmembrane region" description="Helical" evidence="7">
    <location>
        <begin position="336"/>
        <end position="356"/>
    </location>
</feature>
<dbReference type="AlphaFoldDB" id="A0A379ICG7"/>
<evidence type="ECO:0000256" key="6">
    <source>
        <dbReference type="ARBA" id="ARBA00023136"/>
    </source>
</evidence>
<evidence type="ECO:0000259" key="8">
    <source>
        <dbReference type="PROSITE" id="PS50850"/>
    </source>
</evidence>
<feature type="transmembrane region" description="Helical" evidence="7">
    <location>
        <begin position="85"/>
        <end position="104"/>
    </location>
</feature>
<dbReference type="GO" id="GO:0005886">
    <property type="term" value="C:plasma membrane"/>
    <property type="evidence" value="ECO:0007669"/>
    <property type="project" value="TreeGrafter"/>
</dbReference>
<dbReference type="EMBL" id="UGUS01000002">
    <property type="protein sequence ID" value="SUD30547.1"/>
    <property type="molecule type" value="Genomic_DNA"/>
</dbReference>
<dbReference type="PANTHER" id="PTHR43791:SF36">
    <property type="entry name" value="TRANSPORTER, PUTATIVE (AFU_ORTHOLOGUE AFUA_6G08340)-RELATED"/>
    <property type="match status" value="1"/>
</dbReference>
<evidence type="ECO:0000313" key="10">
    <source>
        <dbReference type="Proteomes" id="UP000255125"/>
    </source>
</evidence>
<name>A0A379ICG7_PSEFL</name>
<dbReference type="Gene3D" id="1.20.1250.20">
    <property type="entry name" value="MFS general substrate transporter like domains"/>
    <property type="match status" value="2"/>
</dbReference>
<evidence type="ECO:0000256" key="3">
    <source>
        <dbReference type="ARBA" id="ARBA00022692"/>
    </source>
</evidence>
<feature type="transmembrane region" description="Helical" evidence="7">
    <location>
        <begin position="143"/>
        <end position="166"/>
    </location>
</feature>
<dbReference type="PANTHER" id="PTHR43791">
    <property type="entry name" value="PERMEASE-RELATED"/>
    <property type="match status" value="1"/>
</dbReference>
<proteinExistence type="predicted"/>
<evidence type="ECO:0000256" key="4">
    <source>
        <dbReference type="ARBA" id="ARBA00022797"/>
    </source>
</evidence>
<feature type="transmembrane region" description="Helical" evidence="7">
    <location>
        <begin position="363"/>
        <end position="383"/>
    </location>
</feature>
<dbReference type="FunFam" id="1.20.1250.20:FF:000018">
    <property type="entry name" value="MFS transporter permease"/>
    <property type="match status" value="1"/>
</dbReference>
<dbReference type="InterPro" id="IPR011701">
    <property type="entry name" value="MFS"/>
</dbReference>
<keyword evidence="5 7" id="KW-1133">Transmembrane helix</keyword>
<accession>A0A379ICG7</accession>
<evidence type="ECO:0000313" key="9">
    <source>
        <dbReference type="EMBL" id="SUD30547.1"/>
    </source>
</evidence>
<sequence length="428" mass="46539">MPTVVDPIHALYHKITWKLVPFLCFCYLAAYLDRINIGFAKLQMQDQLQFSETAFGLGAGLFFVGYILFEVPSNLILARVGARIWIARIMITWGLLSACTLLVTSTTQFYVLRFLLGVAEAGFLPGVLYYLTTWFPTHRRGRVIALFMIGLPLSSVIGGPLSGWIMGHFDQLGGLRGWQWLFLLEALPSVLLGVLAFWALPNTFHQAKWLSTAEKTLLHEQLRADDSQAGHNPRRFRDGFFNLKVWMLGGIDFSILLSAYAMGFWMPTLIRNAGVSDTLHIGLLTALPSVAALAGMLLIGASSDKYRERRWHIIVPFLVGAVAMASSTFFTHNVVATVALFAVASAAILGAVPVFFSLPATFLTGTAAATGFALACSLANIAGLVSNSLMGLAIDLSGNSAGAMWFFAASLVLSCLLVIALPAKLVNR</sequence>
<dbReference type="SUPFAM" id="SSF103473">
    <property type="entry name" value="MFS general substrate transporter"/>
    <property type="match status" value="1"/>
</dbReference>
<feature type="domain" description="Major facilitator superfamily (MFS) profile" evidence="8">
    <location>
        <begin position="19"/>
        <end position="426"/>
    </location>
</feature>
<dbReference type="CDD" id="cd17319">
    <property type="entry name" value="MFS_ExuT_GudP_like"/>
    <property type="match status" value="1"/>
</dbReference>
<dbReference type="KEGG" id="pfn:HZ99_01225"/>
<dbReference type="InterPro" id="IPR020846">
    <property type="entry name" value="MFS_dom"/>
</dbReference>
<feature type="transmembrane region" description="Helical" evidence="7">
    <location>
        <begin position="278"/>
        <end position="299"/>
    </location>
</feature>
<organism evidence="9 10">
    <name type="scientific">Pseudomonas fluorescens</name>
    <dbReference type="NCBI Taxonomy" id="294"/>
    <lineage>
        <taxon>Bacteria</taxon>
        <taxon>Pseudomonadati</taxon>
        <taxon>Pseudomonadota</taxon>
        <taxon>Gammaproteobacteria</taxon>
        <taxon>Pseudomonadales</taxon>
        <taxon>Pseudomonadaceae</taxon>
        <taxon>Pseudomonas</taxon>
    </lineage>
</organism>
<reference evidence="9 10" key="1">
    <citation type="submission" date="2018-06" db="EMBL/GenBank/DDBJ databases">
        <authorList>
            <consortium name="Pathogen Informatics"/>
            <person name="Doyle S."/>
        </authorList>
    </citation>
    <scope>NUCLEOTIDE SEQUENCE [LARGE SCALE GENOMIC DNA]</scope>
    <source>
        <strain evidence="9 10">NCTC10392</strain>
    </source>
</reference>
<comment type="subcellular location">
    <subcellularLocation>
        <location evidence="1">Membrane</location>
        <topology evidence="1">Multi-pass membrane protein</topology>
    </subcellularLocation>
</comment>
<dbReference type="OrthoDB" id="9773957at2"/>
<dbReference type="InterPro" id="IPR036259">
    <property type="entry name" value="MFS_trans_sf"/>
</dbReference>
<dbReference type="Pfam" id="PF07690">
    <property type="entry name" value="MFS_1"/>
    <property type="match status" value="1"/>
</dbReference>